<dbReference type="InterPro" id="IPR028939">
    <property type="entry name" value="P5C_Rdtase_cat_N"/>
</dbReference>
<dbReference type="Pfam" id="PF03807">
    <property type="entry name" value="F420_oxidored"/>
    <property type="match status" value="1"/>
</dbReference>
<feature type="domain" description="Pyrroline-5-carboxylate reductase catalytic N-terminal" evidence="1">
    <location>
        <begin position="9"/>
        <end position="94"/>
    </location>
</feature>
<evidence type="ECO:0000313" key="3">
    <source>
        <dbReference type="Proteomes" id="UP001235966"/>
    </source>
</evidence>
<proteinExistence type="predicted"/>
<protein>
    <submittedName>
        <fullName evidence="2">Dinucleotide-binding enzyme</fullName>
    </submittedName>
</protein>
<evidence type="ECO:0000259" key="1">
    <source>
        <dbReference type="Pfam" id="PF03807"/>
    </source>
</evidence>
<dbReference type="RefSeq" id="WP_307014343.1">
    <property type="nucleotide sequence ID" value="NZ_JAUSQW010000001.1"/>
</dbReference>
<comment type="caution">
    <text evidence="2">The sequence shown here is derived from an EMBL/GenBank/DDBJ whole genome shotgun (WGS) entry which is preliminary data.</text>
</comment>
<dbReference type="Gene3D" id="3.40.50.720">
    <property type="entry name" value="NAD(P)-binding Rossmann-like Domain"/>
    <property type="match status" value="1"/>
</dbReference>
<sequence length="223" mass="23479">METISGAVVIGAGVMGSALAQHIAEYGFPVWNAARRAAGELARELPAAITAVNIADISSLPDGTAVILAIPLSAVATIPPEVGAGRILIDVANYWPRLDSASEFATHPRDSSLGVATHFAHAHVAKTLNHLAFDALAFDARPPGSPDRRAQAVAADDQRVRSAVMDFVNTLGFDPVDAGPLKNGRLFAPGTTIFNGGWRDATSMRRVLERHLRNSAGTSRQSL</sequence>
<dbReference type="EMBL" id="JAUSQW010000001">
    <property type="protein sequence ID" value="MDP9800704.1"/>
    <property type="molecule type" value="Genomic_DNA"/>
</dbReference>
<keyword evidence="3" id="KW-1185">Reference proteome</keyword>
<dbReference type="InterPro" id="IPR036291">
    <property type="entry name" value="NAD(P)-bd_dom_sf"/>
</dbReference>
<dbReference type="Proteomes" id="UP001235966">
    <property type="component" value="Unassembled WGS sequence"/>
</dbReference>
<dbReference type="SUPFAM" id="SSF51735">
    <property type="entry name" value="NAD(P)-binding Rossmann-fold domains"/>
    <property type="match status" value="1"/>
</dbReference>
<evidence type="ECO:0000313" key="2">
    <source>
        <dbReference type="EMBL" id="MDP9800704.1"/>
    </source>
</evidence>
<organism evidence="2 3">
    <name type="scientific">Arcanobacterium wilhelmae</name>
    <dbReference type="NCBI Taxonomy" id="1803177"/>
    <lineage>
        <taxon>Bacteria</taxon>
        <taxon>Bacillati</taxon>
        <taxon>Actinomycetota</taxon>
        <taxon>Actinomycetes</taxon>
        <taxon>Actinomycetales</taxon>
        <taxon>Actinomycetaceae</taxon>
        <taxon>Arcanobacterium</taxon>
    </lineage>
</organism>
<name>A0ABT9NAG5_9ACTO</name>
<gene>
    <name evidence="2" type="ORF">J2S49_000780</name>
</gene>
<reference evidence="2 3" key="1">
    <citation type="submission" date="2023-07" db="EMBL/GenBank/DDBJ databases">
        <title>Sequencing the genomes of 1000 actinobacteria strains.</title>
        <authorList>
            <person name="Klenk H.-P."/>
        </authorList>
    </citation>
    <scope>NUCLEOTIDE SEQUENCE [LARGE SCALE GENOMIC DNA]</scope>
    <source>
        <strain evidence="2 3">DSM 102162</strain>
    </source>
</reference>
<accession>A0ABT9NAG5</accession>